<dbReference type="CDD" id="cd22593">
    <property type="entry name" value="Kunitz_conkunitzin"/>
    <property type="match status" value="2"/>
</dbReference>
<accession>A0AA39I009</accession>
<dbReference type="Gene3D" id="4.10.410.10">
    <property type="entry name" value="Pancreatic trypsin inhibitor Kunitz domain"/>
    <property type="match status" value="2"/>
</dbReference>
<sequence length="376" mass="40922">MARRFIALFLVSFLDFSTCIPFDYDCSAPKHPGSGNNVTQQFYYDPDWNVCLAFKYHGAGGNTNRFESRTDCELLCVPAGSACKGPENSAENPVEPLKCTDRCGPDVCPKGYSCIFGGTPICCHKENQEAFNAAESDKCPDGSKANGVMTFYFRATFAHSCDELTCGPKQKCVQINKVDRSEYIAVVDMAYVTTLVLLFLGSSLGAPTEGPGFPDCSASKDAGNGKNFVQKFYFNETWNSCFAFKYGGSGGNTNKFDSRRDCESSCLPADGSVCSGPGETFADPIKRAMDSCDNTECPKGYECMYGMGGPTCCLKENSDAINQGYDEKCPDGSKADGFMKEYFVATFAHSCDELICGPKQKCQQVNKYFAKCCATK</sequence>
<proteinExistence type="predicted"/>
<keyword evidence="4" id="KW-1185">Reference proteome</keyword>
<feature type="signal peptide" evidence="1">
    <location>
        <begin position="1"/>
        <end position="19"/>
    </location>
</feature>
<comment type="caution">
    <text evidence="3">The sequence shown here is derived from an EMBL/GenBank/DDBJ whole genome shotgun (WGS) entry which is preliminary data.</text>
</comment>
<dbReference type="SMART" id="SM00131">
    <property type="entry name" value="KU"/>
    <property type="match status" value="2"/>
</dbReference>
<dbReference type="SUPFAM" id="SSF57362">
    <property type="entry name" value="BPTI-like"/>
    <property type="match status" value="2"/>
</dbReference>
<dbReference type="EMBL" id="JAUCMV010000003">
    <property type="protein sequence ID" value="KAK0413997.1"/>
    <property type="molecule type" value="Genomic_DNA"/>
</dbReference>
<keyword evidence="1" id="KW-0732">Signal</keyword>
<dbReference type="GO" id="GO:0004867">
    <property type="term" value="F:serine-type endopeptidase inhibitor activity"/>
    <property type="evidence" value="ECO:0007669"/>
    <property type="project" value="InterPro"/>
</dbReference>
<dbReference type="InterPro" id="IPR002223">
    <property type="entry name" value="Kunitz_BPTI"/>
</dbReference>
<dbReference type="InterPro" id="IPR036880">
    <property type="entry name" value="Kunitz_BPTI_sf"/>
</dbReference>
<reference evidence="3" key="1">
    <citation type="submission" date="2023-06" db="EMBL/GenBank/DDBJ databases">
        <title>Genomic analysis of the entomopathogenic nematode Steinernema hermaphroditum.</title>
        <authorList>
            <person name="Schwarz E.M."/>
            <person name="Heppert J.K."/>
            <person name="Baniya A."/>
            <person name="Schwartz H.T."/>
            <person name="Tan C.-H."/>
            <person name="Antoshechkin I."/>
            <person name="Sternberg P.W."/>
            <person name="Goodrich-Blair H."/>
            <person name="Dillman A.R."/>
        </authorList>
    </citation>
    <scope>NUCLEOTIDE SEQUENCE</scope>
    <source>
        <strain evidence="3">PS9179</strain>
        <tissue evidence="3">Whole animal</tissue>
    </source>
</reference>
<evidence type="ECO:0000313" key="4">
    <source>
        <dbReference type="Proteomes" id="UP001175271"/>
    </source>
</evidence>
<evidence type="ECO:0000256" key="1">
    <source>
        <dbReference type="SAM" id="SignalP"/>
    </source>
</evidence>
<dbReference type="PANTHER" id="PTHR47248:SF6">
    <property type="entry name" value="BPTI_KUNITZ INHIBITOR DOMAIN-CONTAINING PROTEIN"/>
    <property type="match status" value="1"/>
</dbReference>
<organism evidence="3 4">
    <name type="scientific">Steinernema hermaphroditum</name>
    <dbReference type="NCBI Taxonomy" id="289476"/>
    <lineage>
        <taxon>Eukaryota</taxon>
        <taxon>Metazoa</taxon>
        <taxon>Ecdysozoa</taxon>
        <taxon>Nematoda</taxon>
        <taxon>Chromadorea</taxon>
        <taxon>Rhabditida</taxon>
        <taxon>Tylenchina</taxon>
        <taxon>Panagrolaimomorpha</taxon>
        <taxon>Strongyloidoidea</taxon>
        <taxon>Steinernematidae</taxon>
        <taxon>Steinernema</taxon>
    </lineage>
</organism>
<dbReference type="PANTHER" id="PTHR47248">
    <property type="entry name" value="PROTEIN CBG06772"/>
    <property type="match status" value="1"/>
</dbReference>
<evidence type="ECO:0000313" key="3">
    <source>
        <dbReference type="EMBL" id="KAK0413997.1"/>
    </source>
</evidence>
<feature type="chain" id="PRO_5041258890" description="BPTI/Kunitz inhibitor domain-containing protein" evidence="1">
    <location>
        <begin position="20"/>
        <end position="376"/>
    </location>
</feature>
<dbReference type="Pfam" id="PF00014">
    <property type="entry name" value="Kunitz_BPTI"/>
    <property type="match status" value="2"/>
</dbReference>
<feature type="domain" description="BPTI/Kunitz inhibitor" evidence="2">
    <location>
        <begin position="26"/>
        <end position="76"/>
    </location>
</feature>
<evidence type="ECO:0000259" key="2">
    <source>
        <dbReference type="PROSITE" id="PS50279"/>
    </source>
</evidence>
<dbReference type="AlphaFoldDB" id="A0AA39I009"/>
<feature type="domain" description="BPTI/Kunitz inhibitor" evidence="2">
    <location>
        <begin position="216"/>
        <end position="266"/>
    </location>
</feature>
<dbReference type="Proteomes" id="UP001175271">
    <property type="component" value="Unassembled WGS sequence"/>
</dbReference>
<gene>
    <name evidence="3" type="ORF">QR680_007099</name>
</gene>
<dbReference type="PROSITE" id="PS50279">
    <property type="entry name" value="BPTI_KUNITZ_2"/>
    <property type="match status" value="2"/>
</dbReference>
<dbReference type="InterPro" id="IPR052861">
    <property type="entry name" value="BPTI/Kunitz_domain"/>
</dbReference>
<protein>
    <recommendedName>
        <fullName evidence="2">BPTI/Kunitz inhibitor domain-containing protein</fullName>
    </recommendedName>
</protein>
<name>A0AA39I009_9BILA</name>